<organism evidence="1 2">
    <name type="scientific">Wuchereria bancrofti</name>
    <dbReference type="NCBI Taxonomy" id="6293"/>
    <lineage>
        <taxon>Eukaryota</taxon>
        <taxon>Metazoa</taxon>
        <taxon>Ecdysozoa</taxon>
        <taxon>Nematoda</taxon>
        <taxon>Chromadorea</taxon>
        <taxon>Rhabditida</taxon>
        <taxon>Spirurina</taxon>
        <taxon>Spiruromorpha</taxon>
        <taxon>Filarioidea</taxon>
        <taxon>Onchocercidae</taxon>
        <taxon>Wuchereria</taxon>
    </lineage>
</organism>
<dbReference type="EMBL" id="ADBV01009985">
    <property type="protein sequence ID" value="EJW75825.1"/>
    <property type="molecule type" value="Genomic_DNA"/>
</dbReference>
<evidence type="ECO:0000313" key="1">
    <source>
        <dbReference type="EMBL" id="EJW75825.1"/>
    </source>
</evidence>
<dbReference type="AlphaFoldDB" id="J9ANF2"/>
<protein>
    <submittedName>
        <fullName evidence="1">Uncharacterized protein</fullName>
    </submittedName>
</protein>
<dbReference type="Proteomes" id="UP000004810">
    <property type="component" value="Unassembled WGS sequence"/>
</dbReference>
<proteinExistence type="predicted"/>
<name>J9ANF2_WUCBA</name>
<sequence length="39" mass="4323">MSDGWKLVQRVGSRLHYANRVPGQHLILLSGVVNSVGYD</sequence>
<accession>J9ANF2</accession>
<comment type="caution">
    <text evidence="1">The sequence shown here is derived from an EMBL/GenBank/DDBJ whole genome shotgun (WGS) entry which is preliminary data.</text>
</comment>
<reference evidence="2" key="1">
    <citation type="submission" date="2012-08" db="EMBL/GenBank/DDBJ databases">
        <title>The Genome Sequence of Wuchereria bancrofti.</title>
        <authorList>
            <person name="Nutman T.B."/>
            <person name="Fink D.L."/>
            <person name="Russ C."/>
            <person name="Young S."/>
            <person name="Zeng Q."/>
            <person name="Koehrsen M."/>
            <person name="Alvarado L."/>
            <person name="Berlin A."/>
            <person name="Chapman S.B."/>
            <person name="Chen Z."/>
            <person name="Freedman E."/>
            <person name="Gellesch M."/>
            <person name="Goldberg J."/>
            <person name="Griggs A."/>
            <person name="Gujja S."/>
            <person name="Heilman E.R."/>
            <person name="Heiman D."/>
            <person name="Hepburn T."/>
            <person name="Howarth C."/>
            <person name="Jen D."/>
            <person name="Larson L."/>
            <person name="Lewis B."/>
            <person name="Mehta T."/>
            <person name="Park D."/>
            <person name="Pearson M."/>
            <person name="Roberts A."/>
            <person name="Saif S."/>
            <person name="Shea T."/>
            <person name="Shenoy N."/>
            <person name="Sisk P."/>
            <person name="Stolte C."/>
            <person name="Sykes S."/>
            <person name="Walk T."/>
            <person name="White J."/>
            <person name="Yandava C."/>
            <person name="Haas B."/>
            <person name="Henn M.R."/>
            <person name="Nusbaum C."/>
            <person name="Birren B."/>
        </authorList>
    </citation>
    <scope>NUCLEOTIDE SEQUENCE [LARGE SCALE GENOMIC DNA]</scope>
    <source>
        <strain evidence="2">NA</strain>
    </source>
</reference>
<evidence type="ECO:0000313" key="2">
    <source>
        <dbReference type="Proteomes" id="UP000004810"/>
    </source>
</evidence>
<gene>
    <name evidence="1" type="ORF">WUBG_13267</name>
</gene>